<feature type="domain" description="Reverse transcriptase zinc-binding" evidence="1">
    <location>
        <begin position="163"/>
        <end position="241"/>
    </location>
</feature>
<evidence type="ECO:0000313" key="2">
    <source>
        <dbReference type="EMBL" id="KAK2656831.1"/>
    </source>
</evidence>
<name>A0AAE0CMR8_9ROSI</name>
<dbReference type="EMBL" id="JANJYI010000003">
    <property type="protein sequence ID" value="KAK2656831.1"/>
    <property type="molecule type" value="Genomic_DNA"/>
</dbReference>
<evidence type="ECO:0000313" key="3">
    <source>
        <dbReference type="Proteomes" id="UP001280121"/>
    </source>
</evidence>
<keyword evidence="3" id="KW-1185">Reference proteome</keyword>
<dbReference type="PANTHER" id="PTHR36617:SF5">
    <property type="entry name" value="OS05G0421675 PROTEIN"/>
    <property type="match status" value="1"/>
</dbReference>
<comment type="caution">
    <text evidence="2">The sequence shown here is derived from an EMBL/GenBank/DDBJ whole genome shotgun (WGS) entry which is preliminary data.</text>
</comment>
<dbReference type="PANTHER" id="PTHR36617">
    <property type="entry name" value="PROTEIN, PUTATIVE-RELATED"/>
    <property type="match status" value="1"/>
</dbReference>
<protein>
    <recommendedName>
        <fullName evidence="1">Reverse transcriptase zinc-binding domain-containing protein</fullName>
    </recommendedName>
</protein>
<dbReference type="AlphaFoldDB" id="A0AAE0CMR8"/>
<accession>A0AAE0CMR8</accession>
<sequence>MDVEVWERGVFIVENSVICKVWSWDNPLLWDCSKFKNGSTFVRNISKLLDENHRASNIVNQGFQVVVGNGERIRFWQDLRWDLKPMKCAFPRIYALAVNKFGFIKEFGNVVYSKWVWNVELRRPVFNWEIEQWNCFQLALDCINIRYNLQGSLTWSFTKNSCFSVSSFRRCLEDKGMIEDQFFNFLWQGVCPPKVEIFVWQMLKGRVLVREVLLNFGVGQSESTFCPMCDGGSESIDHVFLFIM</sequence>
<evidence type="ECO:0000259" key="1">
    <source>
        <dbReference type="Pfam" id="PF13966"/>
    </source>
</evidence>
<dbReference type="Pfam" id="PF13966">
    <property type="entry name" value="zf-RVT"/>
    <property type="match status" value="1"/>
</dbReference>
<proteinExistence type="predicted"/>
<gene>
    <name evidence="2" type="ORF">Ddye_009883</name>
</gene>
<dbReference type="Proteomes" id="UP001280121">
    <property type="component" value="Unassembled WGS sequence"/>
</dbReference>
<reference evidence="2" key="1">
    <citation type="journal article" date="2023" name="Plant J.">
        <title>Genome sequences and population genomics provide insights into the demographic history, inbreeding, and mutation load of two 'living fossil' tree species of Dipteronia.</title>
        <authorList>
            <person name="Feng Y."/>
            <person name="Comes H.P."/>
            <person name="Chen J."/>
            <person name="Zhu S."/>
            <person name="Lu R."/>
            <person name="Zhang X."/>
            <person name="Li P."/>
            <person name="Qiu J."/>
            <person name="Olsen K.M."/>
            <person name="Qiu Y."/>
        </authorList>
    </citation>
    <scope>NUCLEOTIDE SEQUENCE</scope>
    <source>
        <strain evidence="2">KIB01</strain>
    </source>
</reference>
<organism evidence="2 3">
    <name type="scientific">Dipteronia dyeriana</name>
    <dbReference type="NCBI Taxonomy" id="168575"/>
    <lineage>
        <taxon>Eukaryota</taxon>
        <taxon>Viridiplantae</taxon>
        <taxon>Streptophyta</taxon>
        <taxon>Embryophyta</taxon>
        <taxon>Tracheophyta</taxon>
        <taxon>Spermatophyta</taxon>
        <taxon>Magnoliopsida</taxon>
        <taxon>eudicotyledons</taxon>
        <taxon>Gunneridae</taxon>
        <taxon>Pentapetalae</taxon>
        <taxon>rosids</taxon>
        <taxon>malvids</taxon>
        <taxon>Sapindales</taxon>
        <taxon>Sapindaceae</taxon>
        <taxon>Hippocastanoideae</taxon>
        <taxon>Acereae</taxon>
        <taxon>Dipteronia</taxon>
    </lineage>
</organism>
<dbReference type="InterPro" id="IPR026960">
    <property type="entry name" value="RVT-Znf"/>
</dbReference>